<evidence type="ECO:0000259" key="2">
    <source>
        <dbReference type="SMART" id="SM00470"/>
    </source>
</evidence>
<feature type="domain" description="ParB-like N-terminal" evidence="2">
    <location>
        <begin position="14"/>
        <end position="98"/>
    </location>
</feature>
<dbReference type="Proteomes" id="UP000286746">
    <property type="component" value="Unassembled WGS sequence"/>
</dbReference>
<accession>A0A401VWW6</accession>
<evidence type="ECO:0000256" key="1">
    <source>
        <dbReference type="SAM" id="MobiDB-lite"/>
    </source>
</evidence>
<name>A0A401VWW6_STREY</name>
<organism evidence="3 4">
    <name type="scientific">Streptomyces paromomycinus</name>
    <name type="common">Streptomyces rimosus subsp. paromomycinus</name>
    <dbReference type="NCBI Taxonomy" id="92743"/>
    <lineage>
        <taxon>Bacteria</taxon>
        <taxon>Bacillati</taxon>
        <taxon>Actinomycetota</taxon>
        <taxon>Actinomycetes</taxon>
        <taxon>Kitasatosporales</taxon>
        <taxon>Streptomycetaceae</taxon>
        <taxon>Streptomyces</taxon>
    </lineage>
</organism>
<feature type="region of interest" description="Disordered" evidence="1">
    <location>
        <begin position="201"/>
        <end position="244"/>
    </location>
</feature>
<feature type="compositionally biased region" description="Basic and acidic residues" evidence="1">
    <location>
        <begin position="201"/>
        <end position="216"/>
    </location>
</feature>
<dbReference type="AlphaFoldDB" id="A0A401VWW6"/>
<sequence length="331" mass="35807">MEPGQAHLDMQTVVEVEINSLSVAGSPRISGEDIEHVEMLTVAQAPLPPIIAHRATMRVIDGVHRLRAAERRGDDKIAVRFFDGDEADAFVLAVESNITHGLPLSMADRKNAAERIIRSHPLWSDRMIASVTGIAPGTVAEIRRRVAGAAAAGRGRIGQDGRFRPLNGAEGRRLAGNLIAENPGLSLRQIARASGISPETARDVRNRLRRGEEPLLKGRGRPARAPQEQLPAGSADAGDGGDGAVPVRMPVQDRTVVVRRLKVDPALRFSETGRTLLRLLSIHTISAEEWDDIMANIPPHCSGIIAQLARECADIWADFAQRAERNVAEAV</sequence>
<gene>
    <name evidence="3" type="primary">novG_2</name>
    <name evidence="3" type="ORF">GKJPGBOP_01210</name>
</gene>
<dbReference type="InterPro" id="IPR036086">
    <property type="entry name" value="ParB/Sulfiredoxin_sf"/>
</dbReference>
<evidence type="ECO:0000313" key="4">
    <source>
        <dbReference type="Proteomes" id="UP000286746"/>
    </source>
</evidence>
<comment type="caution">
    <text evidence="3">The sequence shown here is derived from an EMBL/GenBank/DDBJ whole genome shotgun (WGS) entry which is preliminary data.</text>
</comment>
<proteinExistence type="predicted"/>
<dbReference type="EMBL" id="BHZD01000001">
    <property type="protein sequence ID" value="GCD41555.1"/>
    <property type="molecule type" value="Genomic_DNA"/>
</dbReference>
<dbReference type="SUPFAM" id="SSF110849">
    <property type="entry name" value="ParB/Sulfiredoxin"/>
    <property type="match status" value="1"/>
</dbReference>
<dbReference type="RefSeq" id="WP_246177229.1">
    <property type="nucleotide sequence ID" value="NZ_BHZD01000001.1"/>
</dbReference>
<dbReference type="InterPro" id="IPR003115">
    <property type="entry name" value="ParB_N"/>
</dbReference>
<reference evidence="3 4" key="1">
    <citation type="submission" date="2018-11" db="EMBL/GenBank/DDBJ databases">
        <title>Whole genome sequence of Streptomyces paromomycinus NBRC 15454(T).</title>
        <authorList>
            <person name="Komaki H."/>
            <person name="Tamura T."/>
        </authorList>
    </citation>
    <scope>NUCLEOTIDE SEQUENCE [LARGE SCALE GENOMIC DNA]</scope>
    <source>
        <strain evidence="3 4">NBRC 15454</strain>
    </source>
</reference>
<evidence type="ECO:0000313" key="3">
    <source>
        <dbReference type="EMBL" id="GCD41555.1"/>
    </source>
</evidence>
<dbReference type="SMART" id="SM00470">
    <property type="entry name" value="ParB"/>
    <property type="match status" value="1"/>
</dbReference>
<protein>
    <submittedName>
        <fullName evidence="3">Transcriptional regulator NovG</fullName>
    </submittedName>
</protein>
<keyword evidence="4" id="KW-1185">Reference proteome</keyword>